<dbReference type="EMBL" id="JAUSSU010000008">
    <property type="protein sequence ID" value="MDQ0114484.1"/>
    <property type="molecule type" value="Genomic_DNA"/>
</dbReference>
<dbReference type="SUPFAM" id="SSF109854">
    <property type="entry name" value="DinB/YfiT-like putative metalloenzymes"/>
    <property type="match status" value="1"/>
</dbReference>
<organism evidence="3 4">
    <name type="scientific">Paenibacillus harenae</name>
    <dbReference type="NCBI Taxonomy" id="306543"/>
    <lineage>
        <taxon>Bacteria</taxon>
        <taxon>Bacillati</taxon>
        <taxon>Bacillota</taxon>
        <taxon>Bacilli</taxon>
        <taxon>Bacillales</taxon>
        <taxon>Paenibacillaceae</taxon>
        <taxon>Paenibacillus</taxon>
    </lineage>
</organism>
<evidence type="ECO:0000313" key="4">
    <source>
        <dbReference type="Proteomes" id="UP001229346"/>
    </source>
</evidence>
<comment type="caution">
    <text evidence="3">The sequence shown here is derived from an EMBL/GenBank/DDBJ whole genome shotgun (WGS) entry which is preliminary data.</text>
</comment>
<reference evidence="3 4" key="1">
    <citation type="submission" date="2023-07" db="EMBL/GenBank/DDBJ databases">
        <title>Sorghum-associated microbial communities from plants grown in Nebraska, USA.</title>
        <authorList>
            <person name="Schachtman D."/>
        </authorList>
    </citation>
    <scope>NUCLEOTIDE SEQUENCE [LARGE SCALE GENOMIC DNA]</scope>
    <source>
        <strain evidence="3 4">CC482</strain>
    </source>
</reference>
<keyword evidence="4" id="KW-1185">Reference proteome</keyword>
<evidence type="ECO:0000256" key="2">
    <source>
        <dbReference type="ARBA" id="ARBA00022723"/>
    </source>
</evidence>
<evidence type="ECO:0000313" key="3">
    <source>
        <dbReference type="EMBL" id="MDQ0114484.1"/>
    </source>
</evidence>
<dbReference type="Proteomes" id="UP001229346">
    <property type="component" value="Unassembled WGS sequence"/>
</dbReference>
<proteinExistence type="inferred from homology"/>
<dbReference type="Pfam" id="PF05163">
    <property type="entry name" value="DinB"/>
    <property type="match status" value="1"/>
</dbReference>
<dbReference type="RefSeq" id="WP_307205854.1">
    <property type="nucleotide sequence ID" value="NZ_JAUSSU010000008.1"/>
</dbReference>
<dbReference type="InterPro" id="IPR007837">
    <property type="entry name" value="DinB"/>
</dbReference>
<evidence type="ECO:0000256" key="1">
    <source>
        <dbReference type="ARBA" id="ARBA00008635"/>
    </source>
</evidence>
<keyword evidence="2" id="KW-0479">Metal-binding</keyword>
<sequence>MFTRIEDFIAEWEKEAELTDRVLSALTDMSLRQAVISGRRTLGDLAWHLVTSVHYMSTLGLEFEGAELGASTPESAEQIASEYRRINAELLRAMKAQWSDDRLGDTIAIMGEEYRNGDSLQYSVMHQAHHRGQMTVLMRQAGLLPPDIYGPTYEGWVEKGMTPLA</sequence>
<name>A0ABT9U4B4_PAEHA</name>
<accession>A0ABT9U4B4</accession>
<dbReference type="Gene3D" id="1.20.120.450">
    <property type="entry name" value="dinb family like domain"/>
    <property type="match status" value="1"/>
</dbReference>
<protein>
    <submittedName>
        <fullName evidence="3">Damage-inducible protein DinB</fullName>
    </submittedName>
</protein>
<comment type="similarity">
    <text evidence="1">Belongs to the DinB family.</text>
</comment>
<dbReference type="InterPro" id="IPR034660">
    <property type="entry name" value="DinB/YfiT-like"/>
</dbReference>
<gene>
    <name evidence="3" type="ORF">J2T15_003940</name>
</gene>